<dbReference type="EMBL" id="JARBHA010000014">
    <property type="protein sequence ID" value="KAJ9681788.1"/>
    <property type="molecule type" value="Genomic_DNA"/>
</dbReference>
<organism evidence="3 4">
    <name type="scientific">Vitis rotundifolia</name>
    <name type="common">Muscadine grape</name>
    <dbReference type="NCBI Taxonomy" id="103349"/>
    <lineage>
        <taxon>Eukaryota</taxon>
        <taxon>Viridiplantae</taxon>
        <taxon>Streptophyta</taxon>
        <taxon>Embryophyta</taxon>
        <taxon>Tracheophyta</taxon>
        <taxon>Spermatophyta</taxon>
        <taxon>Magnoliopsida</taxon>
        <taxon>eudicotyledons</taxon>
        <taxon>Gunneridae</taxon>
        <taxon>Pentapetalae</taxon>
        <taxon>rosids</taxon>
        <taxon>Vitales</taxon>
        <taxon>Vitaceae</taxon>
        <taxon>Viteae</taxon>
        <taxon>Vitis</taxon>
    </lineage>
</organism>
<evidence type="ECO:0000256" key="1">
    <source>
        <dbReference type="SAM" id="MobiDB-lite"/>
    </source>
</evidence>
<evidence type="ECO:0000313" key="3">
    <source>
        <dbReference type="EMBL" id="KAJ9681788.1"/>
    </source>
</evidence>
<reference evidence="3 4" key="1">
    <citation type="journal article" date="2023" name="BMC Biotechnol.">
        <title>Vitis rotundifolia cv Carlos genome sequencing.</title>
        <authorList>
            <person name="Huff M."/>
            <person name="Hulse-Kemp A."/>
            <person name="Scheffler B."/>
            <person name="Youngblood R."/>
            <person name="Simpson S."/>
            <person name="Babiker E."/>
            <person name="Staton M."/>
        </authorList>
    </citation>
    <scope>NUCLEOTIDE SEQUENCE [LARGE SCALE GENOMIC DNA]</scope>
    <source>
        <tissue evidence="3">Leaf</tissue>
    </source>
</reference>
<protein>
    <recommendedName>
        <fullName evidence="2">DUF4378 domain-containing protein</fullName>
    </recommendedName>
</protein>
<dbReference type="PANTHER" id="PTHR21726">
    <property type="entry name" value="PHOSPHATIDYLINOSITOL N-ACETYLGLUCOSAMINYLTRANSFERASE SUBUNIT P DOWN SYNDROME CRITICAL REGION PROTEIN 5 -RELATED"/>
    <property type="match status" value="1"/>
</dbReference>
<gene>
    <name evidence="3" type="ORF">PVL29_017929</name>
</gene>
<feature type="compositionally biased region" description="Polar residues" evidence="1">
    <location>
        <begin position="242"/>
        <end position="280"/>
    </location>
</feature>
<dbReference type="AlphaFoldDB" id="A0AA39DEB4"/>
<feature type="compositionally biased region" description="Polar residues" evidence="1">
    <location>
        <begin position="182"/>
        <end position="192"/>
    </location>
</feature>
<feature type="compositionally biased region" description="Polar residues" evidence="1">
    <location>
        <begin position="340"/>
        <end position="349"/>
    </location>
</feature>
<dbReference type="InterPro" id="IPR025486">
    <property type="entry name" value="DUF4378"/>
</dbReference>
<name>A0AA39DEB4_VITRO</name>
<comment type="caution">
    <text evidence="3">The sequence shown here is derived from an EMBL/GenBank/DDBJ whole genome shotgun (WGS) entry which is preliminary data.</text>
</comment>
<feature type="domain" description="DUF4378" evidence="2">
    <location>
        <begin position="664"/>
        <end position="816"/>
    </location>
</feature>
<feature type="compositionally biased region" description="Polar residues" evidence="1">
    <location>
        <begin position="303"/>
        <end position="313"/>
    </location>
</feature>
<dbReference type="PANTHER" id="PTHR21726:SF57">
    <property type="entry name" value="SERINE-RICH ADHESIN FOR PLATELETS-LIKE PROTEIN"/>
    <property type="match status" value="1"/>
</dbReference>
<feature type="region of interest" description="Disordered" evidence="1">
    <location>
        <begin position="120"/>
        <end position="349"/>
    </location>
</feature>
<evidence type="ECO:0000313" key="4">
    <source>
        <dbReference type="Proteomes" id="UP001168098"/>
    </source>
</evidence>
<proteinExistence type="predicted"/>
<feature type="compositionally biased region" description="Polar residues" evidence="1">
    <location>
        <begin position="152"/>
        <end position="162"/>
    </location>
</feature>
<accession>A0AA39DEB4</accession>
<keyword evidence="4" id="KW-1185">Reference proteome</keyword>
<dbReference type="Pfam" id="PF14309">
    <property type="entry name" value="DUF4378"/>
    <property type="match status" value="1"/>
</dbReference>
<sequence>MGLDSLPTSGVCEPCSSSSLDSCSLKDVHYKGFLSEHHSMSYNNMPNKLEGVRVSPVESRPRRVQRRPIERFQTEMLPPKSAKSIPVTHHKLLSPIKSPGFIPTKNATYVMEAAAKIIEPGPHATPKRKVPSVGSSSVPLRIRDLKEKMEASQKSSRLQRPKQSTDVKRMNGQINGKRFNGSEDTPSLNNSKDLVKRNSDSMKKKGKSVSLAEQAKVNIQRKEGPSSSNRSSMNHKEHTEVKSGQSSKSQPSMQKNMLKRTSTNRTSNVLKQNNQKQNGGSPKDVLTSKTAVSNQKSRKAPSVNGSSGPSKTVNKVVINSEAGSKKMGSVANDVRKEPSLSKTKNVSQKKLSVDGNIRFEGSIADSTLTNKDVKSIKCNVAVEGGTDWGTDNIKKGMDVVSFTFTSPMKKPIPGSMSSDQVMEAKYQFNIDSNDENDPQGSKNSSLSSLGLNVIGADSLGVLLEQKLRELTFRVGSSHSDLFALGTAASSTSRLQDSDLRVNLVAPTSTKHTSRLLPDLHEDKSDGPHYFDFSSVGGLQANQKWQVHVSEGMEELSGNSNDNEMGNGLSGQHPSPDLSLESSFSNITCNSPDSKNSYSVNGSEQCSLAETDEVDSWTSRSKSQLAEGEAELSDSASSVSIVHMNTRNMASTSHLTDIKESVNWELEYMREILCKADLTLEDFALGHTHKFITPNLFDQLENQEPRSERNGEESSKLWRKVLFDYMGEFLDLRCGQLFGGSGKAWAKWATLIERKGWLAEELYNEILSWRSMGEFMVDELVDKDMSTQYGKWLDFEFEAFEEGVEIENIIITSLVDELVVDLFSL</sequence>
<evidence type="ECO:0000259" key="2">
    <source>
        <dbReference type="Pfam" id="PF14309"/>
    </source>
</evidence>
<feature type="compositionally biased region" description="Basic and acidic residues" evidence="1">
    <location>
        <begin position="141"/>
        <end position="151"/>
    </location>
</feature>
<feature type="compositionally biased region" description="Basic and acidic residues" evidence="1">
    <location>
        <begin position="193"/>
        <end position="203"/>
    </location>
</feature>
<feature type="region of interest" description="Disordered" evidence="1">
    <location>
        <begin position="552"/>
        <end position="585"/>
    </location>
</feature>
<dbReference type="Proteomes" id="UP001168098">
    <property type="component" value="Unassembled WGS sequence"/>
</dbReference>
<feature type="region of interest" description="Disordered" evidence="1">
    <location>
        <begin position="608"/>
        <end position="635"/>
    </location>
</feature>